<feature type="compositionally biased region" description="Low complexity" evidence="1">
    <location>
        <begin position="796"/>
        <end position="812"/>
    </location>
</feature>
<feature type="compositionally biased region" description="Polar residues" evidence="1">
    <location>
        <begin position="658"/>
        <end position="669"/>
    </location>
</feature>
<feature type="compositionally biased region" description="Low complexity" evidence="1">
    <location>
        <begin position="242"/>
        <end position="254"/>
    </location>
</feature>
<feature type="region of interest" description="Disordered" evidence="1">
    <location>
        <begin position="602"/>
        <end position="892"/>
    </location>
</feature>
<dbReference type="HOGENOM" id="CLU_323907_0_0_1"/>
<feature type="compositionally biased region" description="Low complexity" evidence="1">
    <location>
        <begin position="200"/>
        <end position="212"/>
    </location>
</feature>
<feature type="compositionally biased region" description="Low complexity" evidence="1">
    <location>
        <begin position="476"/>
        <end position="512"/>
    </location>
</feature>
<evidence type="ECO:0000313" key="2">
    <source>
        <dbReference type="EMBL" id="KIM49010.1"/>
    </source>
</evidence>
<sequence length="892" mass="91542">MRSSNLPASIVASTTPDMFKSRRSSHLVLMQDDRDRLGRKVSGPRKGAIVNESKPYAGVGGMKKLLARRKLELEEEGEENDQSKDTSSISVPLHSVPDSDSFPTVASAPGERSLNLRVGRSQTFRSHPRPYKANFSAKFDEEPDDTSEKANYHSQTQREMLKEAAKKVPSTELPTDFSFAKNSTAVDGMEEVPTTLLPFPLLKSSSPASESESASKRADSSMASSTLEVPAAVPIRIPTPEPKVSSSAPSKAPPGFSLAPGPPLVPPAGGIPTFFASSLPKDSPPAAPVSNLTSSRSSTATVPLAAPSAFSLTAPSTQPVNDLENPFWDGDKKTGEEASKPPQSVFDKVSTRESANAATPTPPPLFGGVTSAFPAFPAVDTASSTSTGFSFAKLSQEGDAKESSAEAPEPPKLPFSFGTSSNQKRPEIETIAPKALASNTTSTLFGDSSKPGLFEPPKASPFGTTGPPQSTPSPLPFSFGSNTSQNAAATAAPSQSTLFGLTPTTATTADTPKSIFGNSGAFSFASEPVQKAKEVKTAPAPFSFGATLSSPLTVPVAVSKPAPAPVFSFDQASTNASSSVAPIAFSFGGGGSATADVSSKQPFMFGQTNPIAPTARPVTPPKNSDNEFRMEESPTREMQQNGNGKLAETRPSLGGFSFGTNNSDSNAGSSLFGGGNSSTGAPLSTPFSFGGSSLANPFAPKNPQSEESKGFAGFGQTAPVPPTISTTFSFGQQLKSPENAQRPSTTGPFSFAATPTSATSATPAFSFSGSTNSNPFGQPAPGSAPSSPSTFNQPSFAFGGPTTTAGGAFAFGSQPASPAGGANLTLPQSSFGTGGGFGQSAPQQPSSPFNSPIALAPSTSSGGSLFTMGSAPAPAPGARQIKKLPNRRVVKR</sequence>
<dbReference type="Proteomes" id="UP000053424">
    <property type="component" value="Unassembled WGS sequence"/>
</dbReference>
<feature type="region of interest" description="Disordered" evidence="1">
    <location>
        <begin position="70"/>
        <end position="151"/>
    </location>
</feature>
<feature type="compositionally biased region" description="Polar residues" evidence="1">
    <location>
        <begin position="1"/>
        <end position="16"/>
    </location>
</feature>
<name>A0A0C3CJX4_HEBCY</name>
<feature type="compositionally biased region" description="Low complexity" evidence="1">
    <location>
        <begin position="779"/>
        <end position="789"/>
    </location>
</feature>
<proteinExistence type="predicted"/>
<reference evidence="2 3" key="1">
    <citation type="submission" date="2014-04" db="EMBL/GenBank/DDBJ databases">
        <authorList>
            <consortium name="DOE Joint Genome Institute"/>
            <person name="Kuo A."/>
            <person name="Gay G."/>
            <person name="Dore J."/>
            <person name="Kohler A."/>
            <person name="Nagy L.G."/>
            <person name="Floudas D."/>
            <person name="Copeland A."/>
            <person name="Barry K.W."/>
            <person name="Cichocki N."/>
            <person name="Veneault-Fourrey C."/>
            <person name="LaButti K."/>
            <person name="Lindquist E.A."/>
            <person name="Lipzen A."/>
            <person name="Lundell T."/>
            <person name="Morin E."/>
            <person name="Murat C."/>
            <person name="Sun H."/>
            <person name="Tunlid A."/>
            <person name="Henrissat B."/>
            <person name="Grigoriev I.V."/>
            <person name="Hibbett D.S."/>
            <person name="Martin F."/>
            <person name="Nordberg H.P."/>
            <person name="Cantor M.N."/>
            <person name="Hua S.X."/>
        </authorList>
    </citation>
    <scope>NUCLEOTIDE SEQUENCE [LARGE SCALE GENOMIC DNA]</scope>
    <source>
        <strain evidence="3">h7</strain>
    </source>
</reference>
<feature type="region of interest" description="Disordered" evidence="1">
    <location>
        <begin position="200"/>
        <end position="512"/>
    </location>
</feature>
<feature type="region of interest" description="Disordered" evidence="1">
    <location>
        <begin position="1"/>
        <end position="55"/>
    </location>
</feature>
<feature type="compositionally biased region" description="Basic and acidic residues" evidence="1">
    <location>
        <begin position="329"/>
        <end position="339"/>
    </location>
</feature>
<dbReference type="STRING" id="686832.A0A0C3CJX4"/>
<feature type="compositionally biased region" description="Low complexity" evidence="1">
    <location>
        <begin position="748"/>
        <end position="768"/>
    </location>
</feature>
<gene>
    <name evidence="2" type="ORF">M413DRAFT_92894</name>
</gene>
<dbReference type="EMBL" id="KN831768">
    <property type="protein sequence ID" value="KIM49010.1"/>
    <property type="molecule type" value="Genomic_DNA"/>
</dbReference>
<feature type="compositionally biased region" description="Polar residues" evidence="1">
    <location>
        <begin position="602"/>
        <end position="611"/>
    </location>
</feature>
<evidence type="ECO:0000256" key="1">
    <source>
        <dbReference type="SAM" id="MobiDB-lite"/>
    </source>
</evidence>
<feature type="compositionally biased region" description="Polar residues" evidence="1">
    <location>
        <begin position="310"/>
        <end position="320"/>
    </location>
</feature>
<feature type="compositionally biased region" description="Polar residues" evidence="1">
    <location>
        <begin position="290"/>
        <end position="301"/>
    </location>
</feature>
<organism evidence="2 3">
    <name type="scientific">Hebeloma cylindrosporum</name>
    <dbReference type="NCBI Taxonomy" id="76867"/>
    <lineage>
        <taxon>Eukaryota</taxon>
        <taxon>Fungi</taxon>
        <taxon>Dikarya</taxon>
        <taxon>Basidiomycota</taxon>
        <taxon>Agaricomycotina</taxon>
        <taxon>Agaricomycetes</taxon>
        <taxon>Agaricomycetidae</taxon>
        <taxon>Agaricales</taxon>
        <taxon>Agaricineae</taxon>
        <taxon>Hymenogastraceae</taxon>
        <taxon>Hebeloma</taxon>
    </lineage>
</organism>
<dbReference type="AlphaFoldDB" id="A0A0C3CJX4"/>
<dbReference type="OrthoDB" id="3230904at2759"/>
<feature type="compositionally biased region" description="Basic residues" evidence="1">
    <location>
        <begin position="880"/>
        <end position="892"/>
    </location>
</feature>
<evidence type="ECO:0000313" key="3">
    <source>
        <dbReference type="Proteomes" id="UP000053424"/>
    </source>
</evidence>
<feature type="compositionally biased region" description="Basic and acidic residues" evidence="1">
    <location>
        <begin position="624"/>
        <end position="635"/>
    </location>
</feature>
<accession>A0A0C3CJX4</accession>
<protein>
    <submittedName>
        <fullName evidence="2">Uncharacterized protein</fullName>
    </submittedName>
</protein>
<keyword evidence="3" id="KW-1185">Reference proteome</keyword>
<reference evidence="3" key="2">
    <citation type="submission" date="2015-01" db="EMBL/GenBank/DDBJ databases">
        <title>Evolutionary Origins and Diversification of the Mycorrhizal Mutualists.</title>
        <authorList>
            <consortium name="DOE Joint Genome Institute"/>
            <consortium name="Mycorrhizal Genomics Consortium"/>
            <person name="Kohler A."/>
            <person name="Kuo A."/>
            <person name="Nagy L.G."/>
            <person name="Floudas D."/>
            <person name="Copeland A."/>
            <person name="Barry K.W."/>
            <person name="Cichocki N."/>
            <person name="Veneault-Fourrey C."/>
            <person name="LaButti K."/>
            <person name="Lindquist E.A."/>
            <person name="Lipzen A."/>
            <person name="Lundell T."/>
            <person name="Morin E."/>
            <person name="Murat C."/>
            <person name="Riley R."/>
            <person name="Ohm R."/>
            <person name="Sun H."/>
            <person name="Tunlid A."/>
            <person name="Henrissat B."/>
            <person name="Grigoriev I.V."/>
            <person name="Hibbett D.S."/>
            <person name="Martin F."/>
        </authorList>
    </citation>
    <scope>NUCLEOTIDE SEQUENCE [LARGE SCALE GENOMIC DNA]</scope>
    <source>
        <strain evidence="3">h7</strain>
    </source>
</reference>
<feature type="compositionally biased region" description="Polar residues" evidence="1">
    <location>
        <begin position="723"/>
        <end position="747"/>
    </location>
</feature>
<feature type="compositionally biased region" description="Polar residues" evidence="1">
    <location>
        <begin position="437"/>
        <end position="446"/>
    </location>
</feature>
<feature type="compositionally biased region" description="Polar residues" evidence="1">
    <location>
        <begin position="678"/>
        <end position="695"/>
    </location>
</feature>
<feature type="compositionally biased region" description="Low complexity" evidence="1">
    <location>
        <begin position="381"/>
        <end position="392"/>
    </location>
</feature>
<feature type="compositionally biased region" description="Polar residues" evidence="1">
    <location>
        <begin position="841"/>
        <end position="850"/>
    </location>
</feature>